<name>A0ACC7P3Q6_9BACL</name>
<keyword evidence="2" id="KW-1185">Reference proteome</keyword>
<organism evidence="1 2">
    <name type="scientific">Paenibacillus mesotrionivorans</name>
    <dbReference type="NCBI Taxonomy" id="3160968"/>
    <lineage>
        <taxon>Bacteria</taxon>
        <taxon>Bacillati</taxon>
        <taxon>Bacillota</taxon>
        <taxon>Bacilli</taxon>
        <taxon>Bacillales</taxon>
        <taxon>Paenibacillaceae</taxon>
        <taxon>Paenibacillus</taxon>
    </lineage>
</organism>
<comment type="caution">
    <text evidence="1">The sequence shown here is derived from an EMBL/GenBank/DDBJ whole genome shotgun (WGS) entry which is preliminary data.</text>
</comment>
<reference evidence="1" key="1">
    <citation type="submission" date="2024-12" db="EMBL/GenBank/DDBJ databases">
        <authorList>
            <person name="Wu N."/>
        </authorList>
    </citation>
    <scope>NUCLEOTIDE SEQUENCE</scope>
    <source>
        <strain evidence="1">P15</strain>
    </source>
</reference>
<accession>A0ACC7P3Q6</accession>
<protein>
    <submittedName>
        <fullName evidence="1">Carbohydrate ABC transporter permease</fullName>
    </submittedName>
</protein>
<gene>
    <name evidence="1" type="ORF">ACI1P1_23665</name>
</gene>
<evidence type="ECO:0000313" key="1">
    <source>
        <dbReference type="EMBL" id="MFM9331297.1"/>
    </source>
</evidence>
<proteinExistence type="predicted"/>
<dbReference type="Proteomes" id="UP001631969">
    <property type="component" value="Unassembled WGS sequence"/>
</dbReference>
<dbReference type="EMBL" id="JBJURJ010000017">
    <property type="protein sequence ID" value="MFM9331297.1"/>
    <property type="molecule type" value="Genomic_DNA"/>
</dbReference>
<evidence type="ECO:0000313" key="2">
    <source>
        <dbReference type="Proteomes" id="UP001631969"/>
    </source>
</evidence>
<sequence length="294" mass="33473">MKWNWSKRQRMTGYLFIAPNMLGILIFFLFPTVFSFVLMFSDWKFASGKTPKFIGLDNFKHLFNDELFFISLKNTVLFLASVPVSLVLAFLIAILLNRSVFLKSVLRAMYFLPYITSGVAVAFVWMVLFQPRMGPINEILRAIGIDNPPGWLSTTTSSMYAIDIIWSWHLIGFFMIIYLAALQDIPSELLEAAKMDGAKPWQTILRIILPLVSPTTLLLMITGFISTVKTFGIIEAVTGGGPGNSTTILSLFVYKTAFSYYEMGYASAISWVLFMIVMSITMLQWHVQKKWVHY</sequence>